<keyword evidence="7 11" id="KW-0862">Zinc</keyword>
<dbReference type="Proteomes" id="UP000420562">
    <property type="component" value="Unassembled WGS sequence"/>
</dbReference>
<comment type="subcellular location">
    <subcellularLocation>
        <location evidence="2">Membrane</location>
        <topology evidence="2">Multi-pass membrane protein</topology>
    </subcellularLocation>
</comment>
<keyword evidence="4 13" id="KW-0645">Protease</keyword>
<keyword evidence="14" id="KW-1185">Reference proteome</keyword>
<dbReference type="PANTHER" id="PTHR42837:SF2">
    <property type="entry name" value="MEMBRANE METALLOPROTEASE ARASP2, CHLOROPLASTIC-RELATED"/>
    <property type="match status" value="1"/>
</dbReference>
<evidence type="ECO:0000256" key="8">
    <source>
        <dbReference type="ARBA" id="ARBA00022989"/>
    </source>
</evidence>
<keyword evidence="5 11" id="KW-0812">Transmembrane</keyword>
<dbReference type="InterPro" id="IPR001478">
    <property type="entry name" value="PDZ"/>
</dbReference>
<evidence type="ECO:0000256" key="9">
    <source>
        <dbReference type="ARBA" id="ARBA00023049"/>
    </source>
</evidence>
<evidence type="ECO:0000256" key="7">
    <source>
        <dbReference type="ARBA" id="ARBA00022833"/>
    </source>
</evidence>
<keyword evidence="9 11" id="KW-0482">Metalloprotease</keyword>
<name>A0A7J4ZSM2_9BACT</name>
<gene>
    <name evidence="13" type="primary">rseP</name>
    <name evidence="13" type="ORF">F6V25_06980</name>
</gene>
<feature type="transmembrane region" description="Helical" evidence="11">
    <location>
        <begin position="119"/>
        <end position="148"/>
    </location>
</feature>
<keyword evidence="10 11" id="KW-0472">Membrane</keyword>
<sequence>MMIVYAVIVLGVLIFVHEFGHFLVAKLFNVRVEKFSLGFGPKLAGKKIGETEYLVSAFPLGGYVKMFGEGGFIEGGESHHPASEDEEENSAAVAGEAAAASRELTEEEKSRSFAHKPPLARIAIVMAGPVFNLVFAWFAFIVLCMLGVPSITPKIGEVLKDKPAAKAGIQKNDVVTAINGKAITHWEEVAEAIAAAKGKPVVVAIKRNAADLQFTILPEPRISKNLFGEKVNGFAIGVASAGEVVTEHFGPLQSVVKGTVQTGKVIEITVMSLVKLAQRVVPLDTLGGPIMIAKMAGETAQAGGSSFLAFMALLSVNLGVLNLLPVPVLDGGHLFFFFWELVFRRPVSQKAREYAQQVGLMLLLGLMALAFYNDIIRYFVGQG</sequence>
<dbReference type="SUPFAM" id="SSF50156">
    <property type="entry name" value="PDZ domain-like"/>
    <property type="match status" value="1"/>
</dbReference>
<dbReference type="NCBIfam" id="TIGR00054">
    <property type="entry name" value="RIP metalloprotease RseP"/>
    <property type="match status" value="1"/>
</dbReference>
<evidence type="ECO:0000256" key="5">
    <source>
        <dbReference type="ARBA" id="ARBA00022692"/>
    </source>
</evidence>
<evidence type="ECO:0000259" key="12">
    <source>
        <dbReference type="SMART" id="SM00228"/>
    </source>
</evidence>
<organism evidence="13 14">
    <name type="scientific">Oryzomonas japonica</name>
    <dbReference type="NCBI Taxonomy" id="2603858"/>
    <lineage>
        <taxon>Bacteria</taxon>
        <taxon>Pseudomonadati</taxon>
        <taxon>Thermodesulfobacteriota</taxon>
        <taxon>Desulfuromonadia</taxon>
        <taxon>Geobacterales</taxon>
        <taxon>Geobacteraceae</taxon>
        <taxon>Oryzomonas</taxon>
    </lineage>
</organism>
<dbReference type="Pfam" id="PF17820">
    <property type="entry name" value="PDZ_6"/>
    <property type="match status" value="1"/>
</dbReference>
<dbReference type="InterPro" id="IPR041489">
    <property type="entry name" value="PDZ_6"/>
</dbReference>
<dbReference type="InterPro" id="IPR008915">
    <property type="entry name" value="Peptidase_M50"/>
</dbReference>
<comment type="cofactor">
    <cofactor evidence="1 11">
        <name>Zn(2+)</name>
        <dbReference type="ChEBI" id="CHEBI:29105"/>
    </cofactor>
</comment>
<evidence type="ECO:0000256" key="11">
    <source>
        <dbReference type="RuleBase" id="RU362031"/>
    </source>
</evidence>
<dbReference type="SMART" id="SM00228">
    <property type="entry name" value="PDZ"/>
    <property type="match status" value="1"/>
</dbReference>
<dbReference type="GO" id="GO:0016020">
    <property type="term" value="C:membrane"/>
    <property type="evidence" value="ECO:0007669"/>
    <property type="project" value="UniProtKB-SubCell"/>
</dbReference>
<dbReference type="EMBL" id="VZQZ01000003">
    <property type="protein sequence ID" value="KAB0666210.1"/>
    <property type="molecule type" value="Genomic_DNA"/>
</dbReference>
<dbReference type="RefSeq" id="WP_151127886.1">
    <property type="nucleotide sequence ID" value="NZ_VZQZ01000003.1"/>
</dbReference>
<evidence type="ECO:0000256" key="10">
    <source>
        <dbReference type="ARBA" id="ARBA00023136"/>
    </source>
</evidence>
<evidence type="ECO:0000256" key="1">
    <source>
        <dbReference type="ARBA" id="ARBA00001947"/>
    </source>
</evidence>
<evidence type="ECO:0000313" key="13">
    <source>
        <dbReference type="EMBL" id="KAB0666210.1"/>
    </source>
</evidence>
<evidence type="ECO:0000256" key="6">
    <source>
        <dbReference type="ARBA" id="ARBA00022801"/>
    </source>
</evidence>
<evidence type="ECO:0000256" key="3">
    <source>
        <dbReference type="ARBA" id="ARBA00007931"/>
    </source>
</evidence>
<feature type="transmembrane region" description="Helical" evidence="11">
    <location>
        <begin position="6"/>
        <end position="28"/>
    </location>
</feature>
<keyword evidence="11" id="KW-0479">Metal-binding</keyword>
<dbReference type="PANTHER" id="PTHR42837">
    <property type="entry name" value="REGULATOR OF SIGMA-E PROTEASE RSEP"/>
    <property type="match status" value="1"/>
</dbReference>
<keyword evidence="6 11" id="KW-0378">Hydrolase</keyword>
<reference evidence="13 14" key="1">
    <citation type="submission" date="2019-09" db="EMBL/GenBank/DDBJ databases">
        <title>Geobacter sp. Red96, a novel strain isolated from paddy soil.</title>
        <authorList>
            <person name="Xu Z."/>
            <person name="Masuda Y."/>
            <person name="Itoh H."/>
            <person name="Senoo K."/>
        </authorList>
    </citation>
    <scope>NUCLEOTIDE SEQUENCE [LARGE SCALE GENOMIC DNA]</scope>
    <source>
        <strain evidence="13 14">Red96</strain>
    </source>
</reference>
<proteinExistence type="inferred from homology"/>
<dbReference type="InterPro" id="IPR036034">
    <property type="entry name" value="PDZ_sf"/>
</dbReference>
<dbReference type="GO" id="GO:0004222">
    <property type="term" value="F:metalloendopeptidase activity"/>
    <property type="evidence" value="ECO:0007669"/>
    <property type="project" value="InterPro"/>
</dbReference>
<comment type="similarity">
    <text evidence="3 11">Belongs to the peptidase M50B family.</text>
</comment>
<dbReference type="AlphaFoldDB" id="A0A7J4ZSM2"/>
<dbReference type="Pfam" id="PF02163">
    <property type="entry name" value="Peptidase_M50"/>
    <property type="match status" value="1"/>
</dbReference>
<dbReference type="GO" id="GO:0046872">
    <property type="term" value="F:metal ion binding"/>
    <property type="evidence" value="ECO:0007669"/>
    <property type="project" value="UniProtKB-KW"/>
</dbReference>
<dbReference type="CDD" id="cd06163">
    <property type="entry name" value="S2P-M50_PDZ_RseP-like"/>
    <property type="match status" value="1"/>
</dbReference>
<dbReference type="EC" id="3.4.24.-" evidence="11"/>
<feature type="domain" description="PDZ" evidence="12">
    <location>
        <begin position="139"/>
        <end position="209"/>
    </location>
</feature>
<evidence type="ECO:0000256" key="4">
    <source>
        <dbReference type="ARBA" id="ARBA00022670"/>
    </source>
</evidence>
<evidence type="ECO:0000313" key="14">
    <source>
        <dbReference type="Proteomes" id="UP000420562"/>
    </source>
</evidence>
<dbReference type="Gene3D" id="2.30.42.10">
    <property type="match status" value="1"/>
</dbReference>
<evidence type="ECO:0000256" key="2">
    <source>
        <dbReference type="ARBA" id="ARBA00004141"/>
    </source>
</evidence>
<feature type="transmembrane region" description="Helical" evidence="11">
    <location>
        <begin position="307"/>
        <end position="339"/>
    </location>
</feature>
<comment type="caution">
    <text evidence="13">The sequence shown here is derived from an EMBL/GenBank/DDBJ whole genome shotgun (WGS) entry which is preliminary data.</text>
</comment>
<dbReference type="GO" id="GO:0006508">
    <property type="term" value="P:proteolysis"/>
    <property type="evidence" value="ECO:0007669"/>
    <property type="project" value="UniProtKB-KW"/>
</dbReference>
<dbReference type="InterPro" id="IPR004387">
    <property type="entry name" value="Pept_M50_Zn"/>
</dbReference>
<feature type="transmembrane region" description="Helical" evidence="11">
    <location>
        <begin position="360"/>
        <end position="380"/>
    </location>
</feature>
<keyword evidence="8 11" id="KW-1133">Transmembrane helix</keyword>
<accession>A0A7J4ZSM2</accession>
<protein>
    <recommendedName>
        <fullName evidence="11">Zinc metalloprotease</fullName>
        <ecNumber evidence="11">3.4.24.-</ecNumber>
    </recommendedName>
</protein>